<dbReference type="FunFam" id="2.60.120.590:FF:000011">
    <property type="entry name" value="Alpha-ketoglutarate-dependent dioxygenase AlkB"/>
    <property type="match status" value="1"/>
</dbReference>
<dbReference type="GO" id="GO:0051213">
    <property type="term" value="F:dioxygenase activity"/>
    <property type="evidence" value="ECO:0007669"/>
    <property type="project" value="UniProtKB-KW"/>
</dbReference>
<dbReference type="PANTHER" id="PTHR31212:SF4">
    <property type="entry name" value="ALPHA-KETOGLUTARATE-DEPENDENT DIOXYGENASE ALKB HOMOLOG 3"/>
    <property type="match status" value="1"/>
</dbReference>
<dbReference type="GO" id="GO:0006307">
    <property type="term" value="P:DNA alkylation repair"/>
    <property type="evidence" value="ECO:0007669"/>
    <property type="project" value="InterPro"/>
</dbReference>
<accession>A0A7R7MRK8</accession>
<dbReference type="EMBL" id="AP024255">
    <property type="protein sequence ID" value="BCO98234.1"/>
    <property type="molecule type" value="Genomic_DNA"/>
</dbReference>
<dbReference type="Pfam" id="PF13532">
    <property type="entry name" value="2OG-FeII_Oxy_2"/>
    <property type="match status" value="1"/>
</dbReference>
<dbReference type="InterPro" id="IPR027450">
    <property type="entry name" value="AlkB-like"/>
</dbReference>
<dbReference type="InterPro" id="IPR037151">
    <property type="entry name" value="AlkB-like_sf"/>
</dbReference>
<keyword evidence="2" id="KW-0560">Oxidoreductase</keyword>
<dbReference type="Proteomes" id="UP000595205">
    <property type="component" value="Chromosome"/>
</dbReference>
<feature type="domain" description="Fe2OG dioxygenase" evidence="1">
    <location>
        <begin position="151"/>
        <end position="249"/>
    </location>
</feature>
<organism evidence="2 3">
    <name type="scientific">Mycobacterium intracellulare</name>
    <dbReference type="NCBI Taxonomy" id="1767"/>
    <lineage>
        <taxon>Bacteria</taxon>
        <taxon>Bacillati</taxon>
        <taxon>Actinomycetota</taxon>
        <taxon>Actinomycetes</taxon>
        <taxon>Mycobacteriales</taxon>
        <taxon>Mycobacteriaceae</taxon>
        <taxon>Mycobacterium</taxon>
        <taxon>Mycobacterium avium complex (MAC)</taxon>
    </lineage>
</organism>
<evidence type="ECO:0000259" key="1">
    <source>
        <dbReference type="PROSITE" id="PS51471"/>
    </source>
</evidence>
<name>A0A7R7MRK8_MYCIT</name>
<dbReference type="InterPro" id="IPR005123">
    <property type="entry name" value="Oxoglu/Fe-dep_dioxygenase_dom"/>
</dbReference>
<sequence>MHDDRAQRADLGLGAQLNLTHDSTVAASGAGRARHTPAARPAAIERMCDKLGRVEVAVQGSLFQHTERRQLGDGAFIEIRAGWLTDADDLLDALLSTVPWREERRQMYDRVVDVPRLVSFHDLTVDDPPHPMLTRLRRRLNDIYAGELGEPFTTVGLCCYRDGSDSVAWHGDTIGRSSSEDTMVAIVSLGATRAFAMRRRGGGPSLRLPQAHGDLLVMGGSCQRTWEHAVPKTAAPVGPRVSIQFRPRGVR</sequence>
<gene>
    <name evidence="2" type="ORF">MINTM018_10040</name>
</gene>
<evidence type="ECO:0000313" key="2">
    <source>
        <dbReference type="EMBL" id="BCO98234.1"/>
    </source>
</evidence>
<dbReference type="AlphaFoldDB" id="A0A7R7MRK8"/>
<dbReference type="SUPFAM" id="SSF51197">
    <property type="entry name" value="Clavaminate synthase-like"/>
    <property type="match status" value="1"/>
</dbReference>
<reference evidence="2 3" key="1">
    <citation type="submission" date="2020-12" db="EMBL/GenBank/DDBJ databases">
        <title>Genome sequence of clinical Mycobacterium intracellulare strains.</title>
        <authorList>
            <person name="Tateishi Y."/>
            <person name="Matsumoto S."/>
            <person name="Fukushima Y."/>
            <person name="Nakajima C."/>
            <person name="Suzuki Y."/>
        </authorList>
    </citation>
    <scope>NUCLEOTIDE SEQUENCE [LARGE SCALE GENOMIC DNA]</scope>
    <source>
        <strain evidence="2 3">M018</strain>
    </source>
</reference>
<protein>
    <submittedName>
        <fullName evidence="2">Alpha-ketoglutarate-dependent dioxygenase AlkB</fullName>
    </submittedName>
</protein>
<proteinExistence type="predicted"/>
<dbReference type="PROSITE" id="PS51471">
    <property type="entry name" value="FE2OG_OXY"/>
    <property type="match status" value="1"/>
</dbReference>
<dbReference type="Gene3D" id="2.60.120.590">
    <property type="entry name" value="Alpha-ketoglutarate-dependent dioxygenase AlkB-like"/>
    <property type="match status" value="1"/>
</dbReference>
<dbReference type="InterPro" id="IPR032854">
    <property type="entry name" value="ALKBH3"/>
</dbReference>
<keyword evidence="2" id="KW-0223">Dioxygenase</keyword>
<dbReference type="PANTHER" id="PTHR31212">
    <property type="entry name" value="ALPHA-KETOGLUTARATE-DEPENDENT DIOXYGENASE ALKB HOMOLOG 3"/>
    <property type="match status" value="1"/>
</dbReference>
<evidence type="ECO:0000313" key="3">
    <source>
        <dbReference type="Proteomes" id="UP000595205"/>
    </source>
</evidence>